<feature type="transmembrane region" description="Helical" evidence="11">
    <location>
        <begin position="381"/>
        <end position="399"/>
    </location>
</feature>
<comment type="subcellular location">
    <subcellularLocation>
        <location evidence="2">Cell inner membrane</location>
        <topology evidence="2">Multi-pass membrane protein</topology>
    </subcellularLocation>
</comment>
<dbReference type="OrthoDB" id="9795150at2"/>
<dbReference type="HOGENOM" id="CLU_028452_2_2_7"/>
<organism evidence="12 13">
    <name type="scientific">Citrifermentans bemidjiense (strain ATCC BAA-1014 / DSM 16622 / JCM 12645 / Bem)</name>
    <name type="common">Geobacter bemidjiensis</name>
    <dbReference type="NCBI Taxonomy" id="404380"/>
    <lineage>
        <taxon>Bacteria</taxon>
        <taxon>Pseudomonadati</taxon>
        <taxon>Thermodesulfobacteriota</taxon>
        <taxon>Desulfuromonadia</taxon>
        <taxon>Geobacterales</taxon>
        <taxon>Geobacteraceae</taxon>
        <taxon>Citrifermentans</taxon>
    </lineage>
</organism>
<proteinExistence type="inferred from homology"/>
<feature type="transmembrane region" description="Helical" evidence="11">
    <location>
        <begin position="405"/>
        <end position="425"/>
    </location>
</feature>
<name>B5EDN5_CITBB</name>
<dbReference type="NCBIfam" id="TIGR01272">
    <property type="entry name" value="gluP"/>
    <property type="match status" value="1"/>
</dbReference>
<reference evidence="12 13" key="1">
    <citation type="submission" date="2008-07" db="EMBL/GenBank/DDBJ databases">
        <title>Complete sequence of Geobacter bemidjiensis BEM.</title>
        <authorList>
            <consortium name="US DOE Joint Genome Institute"/>
            <person name="Lucas S."/>
            <person name="Copeland A."/>
            <person name="Lapidus A."/>
            <person name="Glavina del Rio T."/>
            <person name="Dalin E."/>
            <person name="Tice H."/>
            <person name="Bruce D."/>
            <person name="Goodwin L."/>
            <person name="Pitluck S."/>
            <person name="Kiss H."/>
            <person name="Brettin T."/>
            <person name="Detter J.C."/>
            <person name="Han C."/>
            <person name="Kuske C.R."/>
            <person name="Schmutz J."/>
            <person name="Larimer F."/>
            <person name="Land M."/>
            <person name="Hauser L."/>
            <person name="Kyrpides N."/>
            <person name="Lykidis A."/>
            <person name="Lovley D."/>
            <person name="Richardson P."/>
        </authorList>
    </citation>
    <scope>NUCLEOTIDE SEQUENCE [LARGE SCALE GENOMIC DNA]</scope>
    <source>
        <strain evidence="13">ATCC BAA-1014 / DSM 16622 / JCM 12645 / Bem</strain>
    </source>
</reference>
<feature type="transmembrane region" description="Helical" evidence="11">
    <location>
        <begin position="345"/>
        <end position="369"/>
    </location>
</feature>
<dbReference type="STRING" id="404380.Gbem_3671"/>
<evidence type="ECO:0000256" key="6">
    <source>
        <dbReference type="ARBA" id="ARBA00022519"/>
    </source>
</evidence>
<evidence type="ECO:0000256" key="5">
    <source>
        <dbReference type="ARBA" id="ARBA00022475"/>
    </source>
</evidence>
<keyword evidence="13" id="KW-1185">Reference proteome</keyword>
<dbReference type="PANTHER" id="PTHR43702:SF3">
    <property type="entry name" value="PROTEIN TSGA"/>
    <property type="match status" value="1"/>
</dbReference>
<dbReference type="GO" id="GO:1904659">
    <property type="term" value="P:D-glucose transmembrane transport"/>
    <property type="evidence" value="ECO:0007669"/>
    <property type="project" value="InterPro"/>
</dbReference>
<comment type="function">
    <text evidence="1">Intake of glucose and galactose.</text>
</comment>
<evidence type="ECO:0000256" key="7">
    <source>
        <dbReference type="ARBA" id="ARBA00022597"/>
    </source>
</evidence>
<dbReference type="Proteomes" id="UP000008825">
    <property type="component" value="Chromosome"/>
</dbReference>
<evidence type="ECO:0000256" key="4">
    <source>
        <dbReference type="ARBA" id="ARBA00022448"/>
    </source>
</evidence>
<feature type="transmembrane region" description="Helical" evidence="11">
    <location>
        <begin position="112"/>
        <end position="134"/>
    </location>
</feature>
<dbReference type="InterPro" id="IPR005964">
    <property type="entry name" value="Glc/Gal_transptr_bac"/>
</dbReference>
<evidence type="ECO:0000313" key="12">
    <source>
        <dbReference type="EMBL" id="ACH40663.1"/>
    </source>
</evidence>
<evidence type="ECO:0000256" key="1">
    <source>
        <dbReference type="ARBA" id="ARBA00003321"/>
    </source>
</evidence>
<dbReference type="KEGG" id="gbm:Gbem_3671"/>
<dbReference type="AlphaFoldDB" id="B5EDN5"/>
<dbReference type="InterPro" id="IPR050375">
    <property type="entry name" value="MFS_TsgA-like"/>
</dbReference>
<feature type="transmembrane region" description="Helical" evidence="11">
    <location>
        <begin position="52"/>
        <end position="73"/>
    </location>
</feature>
<dbReference type="Gene3D" id="1.20.1250.20">
    <property type="entry name" value="MFS general substrate transporter like domains"/>
    <property type="match status" value="2"/>
</dbReference>
<gene>
    <name evidence="12" type="primary">gluP</name>
    <name evidence="12" type="ordered locus">Gbem_3671</name>
</gene>
<sequence>MGGVVPTTAKPKSSPAQGDFSIALIALTFLFFAWGFITCLNDILIPHLKSIFALNYTQSMLIQFCFFAAYFLMSLPSGAVIEKIGYQKGICAGLVVAASGCLLFYPSAGLRSYPLFLTGFFVLACGITLLQVAANPYVAILGTPQTAASRLTLTQAFNALGTAVAPYLGSIFILGVAVKPASDISGMAPAELALYRAAEAGSVQVPYLWMAAVLCAMAAVFSLVRLPEVEPGTSDPETGKEEYDPGSAWGYRHLKLGALGIFLYVGAEVAIGSFLVNYLGQPYVKALPEASAARYVSFYWGGAMVGRFIGSALQRLVNPARLLACNALVTATLTAVTMLTTGSMAMWAILLIGLFNSIMFPTIFSLAIAGLGRHTGKGSGIICMAIVGGAIIPLLQGGLADVVGLHHAFILPLMCYLYIAYYGLAGHKPRLSAPR</sequence>
<keyword evidence="6" id="KW-0997">Cell inner membrane</keyword>
<dbReference type="eggNOG" id="COG0738">
    <property type="taxonomic scope" value="Bacteria"/>
</dbReference>
<feature type="transmembrane region" description="Helical" evidence="11">
    <location>
        <begin position="85"/>
        <end position="105"/>
    </location>
</feature>
<keyword evidence="5" id="KW-1003">Cell membrane</keyword>
<dbReference type="InterPro" id="IPR011701">
    <property type="entry name" value="MFS"/>
</dbReference>
<reference evidence="12 13" key="2">
    <citation type="journal article" date="2010" name="BMC Genomics">
        <title>The genome of Geobacter bemidjiensis, exemplar for the subsurface clade of Geobacter species that predominate in Fe(III)-reducing subsurface environments.</title>
        <authorList>
            <person name="Aklujkar M."/>
            <person name="Young N.D."/>
            <person name="Holmes D."/>
            <person name="Chavan M."/>
            <person name="Risso C."/>
            <person name="Kiss H.E."/>
            <person name="Han C.S."/>
            <person name="Land M.L."/>
            <person name="Lovley D.R."/>
        </authorList>
    </citation>
    <scope>NUCLEOTIDE SEQUENCE [LARGE SCALE GENOMIC DNA]</scope>
    <source>
        <strain evidence="13">ATCC BAA-1014 / DSM 16622 / JCM 12645 / Bem</strain>
    </source>
</reference>
<dbReference type="EMBL" id="CP001124">
    <property type="protein sequence ID" value="ACH40663.1"/>
    <property type="molecule type" value="Genomic_DNA"/>
</dbReference>
<keyword evidence="9 11" id="KW-1133">Transmembrane helix</keyword>
<feature type="transmembrane region" description="Helical" evidence="11">
    <location>
        <begin position="322"/>
        <end position="339"/>
    </location>
</feature>
<comment type="similarity">
    <text evidence="3">Belongs to the major facilitator superfamily. FHS transporter (TC 2.A.1.7) family.</text>
</comment>
<keyword evidence="7" id="KW-0762">Sugar transport</keyword>
<evidence type="ECO:0000256" key="9">
    <source>
        <dbReference type="ARBA" id="ARBA00022989"/>
    </source>
</evidence>
<keyword evidence="10 11" id="KW-0472">Membrane</keyword>
<evidence type="ECO:0000313" key="13">
    <source>
        <dbReference type="Proteomes" id="UP000008825"/>
    </source>
</evidence>
<keyword evidence="8 11" id="KW-0812">Transmembrane</keyword>
<feature type="transmembrane region" description="Helical" evidence="11">
    <location>
        <begin position="256"/>
        <end position="280"/>
    </location>
</feature>
<dbReference type="GO" id="GO:0005354">
    <property type="term" value="F:galactose transmembrane transporter activity"/>
    <property type="evidence" value="ECO:0007669"/>
    <property type="project" value="InterPro"/>
</dbReference>
<keyword evidence="4" id="KW-0813">Transport</keyword>
<dbReference type="PANTHER" id="PTHR43702">
    <property type="entry name" value="L-FUCOSE-PROTON SYMPORTER"/>
    <property type="match status" value="1"/>
</dbReference>
<protein>
    <submittedName>
        <fullName evidence="12">Glucose/galactose transporter</fullName>
    </submittedName>
</protein>
<dbReference type="GO" id="GO:0055056">
    <property type="term" value="F:D-glucose transmembrane transporter activity"/>
    <property type="evidence" value="ECO:0007669"/>
    <property type="project" value="InterPro"/>
</dbReference>
<evidence type="ECO:0000256" key="2">
    <source>
        <dbReference type="ARBA" id="ARBA00004429"/>
    </source>
</evidence>
<evidence type="ECO:0000256" key="11">
    <source>
        <dbReference type="SAM" id="Phobius"/>
    </source>
</evidence>
<dbReference type="CDD" id="cd17394">
    <property type="entry name" value="MFS_FucP_like"/>
    <property type="match status" value="1"/>
</dbReference>
<dbReference type="InterPro" id="IPR036259">
    <property type="entry name" value="MFS_trans_sf"/>
</dbReference>
<dbReference type="SUPFAM" id="SSF103473">
    <property type="entry name" value="MFS general substrate transporter"/>
    <property type="match status" value="1"/>
</dbReference>
<dbReference type="Pfam" id="PF07690">
    <property type="entry name" value="MFS_1"/>
    <property type="match status" value="1"/>
</dbReference>
<evidence type="ECO:0000256" key="8">
    <source>
        <dbReference type="ARBA" id="ARBA00022692"/>
    </source>
</evidence>
<dbReference type="RefSeq" id="WP_012532100.1">
    <property type="nucleotide sequence ID" value="NC_011146.1"/>
</dbReference>
<dbReference type="GO" id="GO:0005886">
    <property type="term" value="C:plasma membrane"/>
    <property type="evidence" value="ECO:0007669"/>
    <property type="project" value="UniProtKB-SubCell"/>
</dbReference>
<evidence type="ECO:0000256" key="10">
    <source>
        <dbReference type="ARBA" id="ARBA00023136"/>
    </source>
</evidence>
<evidence type="ECO:0000256" key="3">
    <source>
        <dbReference type="ARBA" id="ARBA00009120"/>
    </source>
</evidence>
<accession>B5EDN5</accession>
<feature type="transmembrane region" description="Helical" evidence="11">
    <location>
        <begin position="207"/>
        <end position="224"/>
    </location>
</feature>
<feature type="transmembrane region" description="Helical" evidence="11">
    <location>
        <begin position="20"/>
        <end position="40"/>
    </location>
</feature>